<accession>A0A3N0ATR1</accession>
<reference evidence="1 2" key="1">
    <citation type="journal article" date="2019" name="Microbiol. Resour. Announc.">
        <title>Draft Genome Sequences of Type Strains of Gordonibacter faecihominis, Paraeggerthella hongkongensis, Parvibacter caecicola,Slackia equolifaciens, Slackia faecicanis, and Slackia isoflavoniconvertens.</title>
        <authorList>
            <person name="Danylec N."/>
            <person name="Stoll D.A."/>
            <person name="Dotsch A."/>
            <person name="Huch M."/>
        </authorList>
    </citation>
    <scope>NUCLEOTIDE SEQUENCE [LARGE SCALE GENOMIC DNA]</scope>
    <source>
        <strain evidence="1 2">DSM 18785</strain>
    </source>
</reference>
<dbReference type="AlphaFoldDB" id="A0A3N0ATR1"/>
<gene>
    <name evidence="1" type="ORF">DMP10_06555</name>
</gene>
<dbReference type="Proteomes" id="UP000278327">
    <property type="component" value="Unassembled WGS sequence"/>
</dbReference>
<sequence length="94" mass="10243">MRPGPIANVHGLPRLERPMDDVAKFAGLSKPSKYQGHEPYQVLLDGTVVRSAREAAEIIGCTTGAIHAAWHYGRTVVRGHEVIKLGKKSESQAQ</sequence>
<organism evidence="1 2">
    <name type="scientific">Adlercreutzia equolifaciens subsp. celatus DSM 18785</name>
    <dbReference type="NCBI Taxonomy" id="1121021"/>
    <lineage>
        <taxon>Bacteria</taxon>
        <taxon>Bacillati</taxon>
        <taxon>Actinomycetota</taxon>
        <taxon>Coriobacteriia</taxon>
        <taxon>Eggerthellales</taxon>
        <taxon>Eggerthellaceae</taxon>
        <taxon>Adlercreutzia</taxon>
    </lineage>
</organism>
<evidence type="ECO:0000313" key="2">
    <source>
        <dbReference type="Proteomes" id="UP000278327"/>
    </source>
</evidence>
<evidence type="ECO:0000313" key="1">
    <source>
        <dbReference type="EMBL" id="RNL37919.1"/>
    </source>
</evidence>
<name>A0A3N0ATR1_9ACTN</name>
<keyword evidence="2" id="KW-1185">Reference proteome</keyword>
<comment type="caution">
    <text evidence="1">The sequence shown here is derived from an EMBL/GenBank/DDBJ whole genome shotgun (WGS) entry which is preliminary data.</text>
</comment>
<protein>
    <submittedName>
        <fullName evidence="1">Uncharacterized protein</fullName>
    </submittedName>
</protein>
<proteinExistence type="predicted"/>
<dbReference type="EMBL" id="QICA01000009">
    <property type="protein sequence ID" value="RNL37919.1"/>
    <property type="molecule type" value="Genomic_DNA"/>
</dbReference>